<evidence type="ECO:0000313" key="2">
    <source>
        <dbReference type="Proteomes" id="UP000318399"/>
    </source>
</evidence>
<name>A0AB36KEP9_HELPX</name>
<organism evidence="1 2">
    <name type="scientific">Helicobacter pylori</name>
    <name type="common">Campylobacter pylori</name>
    <dbReference type="NCBI Taxonomy" id="210"/>
    <lineage>
        <taxon>Bacteria</taxon>
        <taxon>Pseudomonadati</taxon>
        <taxon>Campylobacterota</taxon>
        <taxon>Epsilonproteobacteria</taxon>
        <taxon>Campylobacterales</taxon>
        <taxon>Helicobacteraceae</taxon>
        <taxon>Helicobacter</taxon>
    </lineage>
</organism>
<sequence length="164" mass="19083">MAQLEDLKAHEKYNLLLCLFKSDYYNDPTNTDLEGKPFKQTCEECTLTFFRPRMDKVAQEEDFQKVRKADYAVAVVYEKSTKEAIVQRSVFALRIDHDRIEVDDGGSLGIYGICAQKGSQEYEELVNKNAYCLTNYLQLQNSMKLIERKNEGLWVFTHKPMKGF</sequence>
<dbReference type="RefSeq" id="WP_078247819.1">
    <property type="nucleotide sequence ID" value="NZ_MBHX01000013.1"/>
</dbReference>
<proteinExistence type="predicted"/>
<dbReference type="EMBL" id="MUOR01000054">
    <property type="protein sequence ID" value="OOP94672.1"/>
    <property type="molecule type" value="Genomic_DNA"/>
</dbReference>
<comment type="caution">
    <text evidence="1">The sequence shown here is derived from an EMBL/GenBank/DDBJ whole genome shotgun (WGS) entry which is preliminary data.</text>
</comment>
<dbReference type="Proteomes" id="UP000318399">
    <property type="component" value="Unassembled WGS sequence"/>
</dbReference>
<evidence type="ECO:0000313" key="1">
    <source>
        <dbReference type="EMBL" id="OOP94672.1"/>
    </source>
</evidence>
<reference evidence="1 2" key="1">
    <citation type="journal article" date="2017" name="Front. Cell. Infect. Microbiol.">
        <title>Whole Genome Sequence and Phylogenetic Analysis Show Helicobacter pylori Strains from Latin America Have Followed a Unique Evolution Pathway.</title>
        <authorList>
            <person name="Munoz-Ramirez Z.Y."/>
            <person name="Mendez-Tenorio A."/>
            <person name="Kato I."/>
            <person name="Bravo M.M."/>
            <person name="Rizzato C."/>
            <person name="Thorell K."/>
            <person name="Torres R.C."/>
            <person name="Aviles-Jimenez F."/>
            <person name="Camorlinga M."/>
            <person name="Canzian F."/>
            <person name="Torres J."/>
        </authorList>
    </citation>
    <scope>NUCLEOTIDE SEQUENCE [LARGE SCALE GENOMIC DNA]</scope>
    <source>
        <strain evidence="1 2">CC26084</strain>
    </source>
</reference>
<accession>A0AB36KEP9</accession>
<protein>
    <submittedName>
        <fullName evidence="1">Uncharacterized protein</fullName>
    </submittedName>
</protein>
<gene>
    <name evidence="1" type="ORF">B0X41_06600</name>
</gene>
<dbReference type="AlphaFoldDB" id="A0AB36KEP9"/>